<dbReference type="STRING" id="311180.SAMN04488050_103159"/>
<dbReference type="Gene3D" id="3.40.33.10">
    <property type="entry name" value="CAP"/>
    <property type="match status" value="1"/>
</dbReference>
<protein>
    <recommendedName>
        <fullName evidence="3">SCP domain-containing protein</fullName>
    </recommendedName>
</protein>
<evidence type="ECO:0008006" key="3">
    <source>
        <dbReference type="Google" id="ProtNLM"/>
    </source>
</evidence>
<dbReference type="EMBL" id="FOZW01000003">
    <property type="protein sequence ID" value="SFS65198.1"/>
    <property type="molecule type" value="Genomic_DNA"/>
</dbReference>
<evidence type="ECO:0000313" key="2">
    <source>
        <dbReference type="Proteomes" id="UP000199392"/>
    </source>
</evidence>
<name>A0A1I6RL66_9RHOB</name>
<keyword evidence="2" id="KW-1185">Reference proteome</keyword>
<dbReference type="AlphaFoldDB" id="A0A1I6RL66"/>
<evidence type="ECO:0000313" key="1">
    <source>
        <dbReference type="EMBL" id="SFS65198.1"/>
    </source>
</evidence>
<accession>A0A1I6RL66</accession>
<organism evidence="1 2">
    <name type="scientific">Alloyangia pacifica</name>
    <dbReference type="NCBI Taxonomy" id="311180"/>
    <lineage>
        <taxon>Bacteria</taxon>
        <taxon>Pseudomonadati</taxon>
        <taxon>Pseudomonadota</taxon>
        <taxon>Alphaproteobacteria</taxon>
        <taxon>Rhodobacterales</taxon>
        <taxon>Roseobacteraceae</taxon>
        <taxon>Alloyangia</taxon>
    </lineage>
</organism>
<dbReference type="RefSeq" id="WP_092430794.1">
    <property type="nucleotide sequence ID" value="NZ_FNCL01000022.1"/>
</dbReference>
<dbReference type="InterPro" id="IPR035940">
    <property type="entry name" value="CAP_sf"/>
</dbReference>
<gene>
    <name evidence="1" type="ORF">SAMN04488050_103159</name>
</gene>
<sequence length="123" mass="12969">MPTSSQTPTAFEQQMLDYINRARLDPSGEFDALIADAASGTAVQANITSALRYFGVDLALFRDQLAAHDPVAPLAWNRALAAAAGAHSQVMIDTRTQGHQIGDEPSSRRCAVARGARAAAGFA</sequence>
<dbReference type="SUPFAM" id="SSF55797">
    <property type="entry name" value="PR-1-like"/>
    <property type="match status" value="1"/>
</dbReference>
<dbReference type="OrthoDB" id="419320at2"/>
<reference evidence="2" key="1">
    <citation type="submission" date="2016-10" db="EMBL/GenBank/DDBJ databases">
        <authorList>
            <person name="Varghese N."/>
            <person name="Submissions S."/>
        </authorList>
    </citation>
    <scope>NUCLEOTIDE SEQUENCE [LARGE SCALE GENOMIC DNA]</scope>
    <source>
        <strain evidence="2">DSM 26894</strain>
    </source>
</reference>
<dbReference type="Proteomes" id="UP000199392">
    <property type="component" value="Unassembled WGS sequence"/>
</dbReference>
<proteinExistence type="predicted"/>